<feature type="region of interest" description="Disordered" evidence="2">
    <location>
        <begin position="1"/>
        <end position="32"/>
    </location>
</feature>
<dbReference type="SUPFAM" id="SSF53067">
    <property type="entry name" value="Actin-like ATPase domain"/>
    <property type="match status" value="1"/>
</dbReference>
<evidence type="ECO:0000256" key="2">
    <source>
        <dbReference type="SAM" id="MobiDB-lite"/>
    </source>
</evidence>
<keyword evidence="3" id="KW-0808">Transferase</keyword>
<dbReference type="InterPro" id="IPR000600">
    <property type="entry name" value="ROK"/>
</dbReference>
<proteinExistence type="inferred from homology"/>
<keyword evidence="3" id="KW-0418">Kinase</keyword>
<sequence>MVAVSPIGREAPAARTRTDSRGALGSQGRERGRVVNPRVTLTTATSRGLVLDLVRSRGPISRVQIAELTGLTQATISKIVRALLADGIVAETGEREYTGGKPRVMLQINPTARFAVGVQLGADSITYVVTDVNGSIVGRTRTRGARDAPPDDVTAAIGRRIGVLLPALGLDPTRVAGIGLVAPGPLDLAAGSVLDAPTLPGWSGYPVRGALADATGLPVLLDNDATAAAIGDFWGGDVADAVAHSTIYMGAGVGAGIVLGGTVFRGSSSNAGELGQMRMHRGQAPRGPSTEELAGPAAVAARARQAVDQGREAGFALSADADPFADFAAVSAAAVKGDALAVELVTESAEHLADAAIALANLLDLDSLSLAGPSFETAGSLYLQVVERRLDAGFFARSRHRVRVQLSAHVADAAAVGGAALVLQQELSPRTLGLVTPARD</sequence>
<dbReference type="CDD" id="cd00090">
    <property type="entry name" value="HTH_ARSR"/>
    <property type="match status" value="1"/>
</dbReference>
<dbReference type="Gene3D" id="3.30.420.40">
    <property type="match status" value="2"/>
</dbReference>
<protein>
    <submittedName>
        <fullName evidence="3">Sugar kinase</fullName>
    </submittedName>
</protein>
<dbReference type="Pfam" id="PF00480">
    <property type="entry name" value="ROK"/>
    <property type="match status" value="1"/>
</dbReference>
<gene>
    <name evidence="3" type="ORF">C5E16_14165</name>
</gene>
<dbReference type="GO" id="GO:0016301">
    <property type="term" value="F:kinase activity"/>
    <property type="evidence" value="ECO:0007669"/>
    <property type="project" value="UniProtKB-KW"/>
</dbReference>
<dbReference type="InterPro" id="IPR043129">
    <property type="entry name" value="ATPase_NBD"/>
</dbReference>
<evidence type="ECO:0000313" key="3">
    <source>
        <dbReference type="EMBL" id="PPF64783.1"/>
    </source>
</evidence>
<dbReference type="PANTHER" id="PTHR18964">
    <property type="entry name" value="ROK (REPRESSOR, ORF, KINASE) FAMILY"/>
    <property type="match status" value="1"/>
</dbReference>
<dbReference type="AlphaFoldDB" id="A0A2S5VPI9"/>
<name>A0A2S5VPI9_9MICO</name>
<dbReference type="SUPFAM" id="SSF46785">
    <property type="entry name" value="Winged helix' DNA-binding domain"/>
    <property type="match status" value="1"/>
</dbReference>
<evidence type="ECO:0000256" key="1">
    <source>
        <dbReference type="ARBA" id="ARBA00006479"/>
    </source>
</evidence>
<evidence type="ECO:0000313" key="4">
    <source>
        <dbReference type="Proteomes" id="UP000239241"/>
    </source>
</evidence>
<dbReference type="InterPro" id="IPR011991">
    <property type="entry name" value="ArsR-like_HTH"/>
</dbReference>
<dbReference type="Gene3D" id="1.10.10.10">
    <property type="entry name" value="Winged helix-like DNA-binding domain superfamily/Winged helix DNA-binding domain"/>
    <property type="match status" value="1"/>
</dbReference>
<organism evidence="3 4">
    <name type="scientific">Clavibacter michiganensis</name>
    <dbReference type="NCBI Taxonomy" id="28447"/>
    <lineage>
        <taxon>Bacteria</taxon>
        <taxon>Bacillati</taxon>
        <taxon>Actinomycetota</taxon>
        <taxon>Actinomycetes</taxon>
        <taxon>Micrococcales</taxon>
        <taxon>Microbacteriaceae</taxon>
        <taxon>Clavibacter</taxon>
    </lineage>
</organism>
<dbReference type="InterPro" id="IPR036388">
    <property type="entry name" value="WH-like_DNA-bd_sf"/>
</dbReference>
<accession>A0A2S5VPI9</accession>
<dbReference type="Proteomes" id="UP000239241">
    <property type="component" value="Unassembled WGS sequence"/>
</dbReference>
<dbReference type="Pfam" id="PF13412">
    <property type="entry name" value="HTH_24"/>
    <property type="match status" value="1"/>
</dbReference>
<comment type="similarity">
    <text evidence="1">Belongs to the ROK (NagC/XylR) family.</text>
</comment>
<dbReference type="CDD" id="cd23763">
    <property type="entry name" value="ASKHA_ATPase_ROK"/>
    <property type="match status" value="1"/>
</dbReference>
<reference evidence="3 4" key="1">
    <citation type="submission" date="2018-02" db="EMBL/GenBank/DDBJ databases">
        <title>Bacteriophage NCPPB3778 and a type I-E CRISPR drive the evolution of the US Biological Select Agent, Rathayibacter toxicus.</title>
        <authorList>
            <person name="Davis E.W.II."/>
            <person name="Tabima J.F."/>
            <person name="Weisberg A.J."/>
            <person name="Lopes L.D."/>
            <person name="Wiseman M.S."/>
            <person name="Wiseman M.S."/>
            <person name="Pupko T."/>
            <person name="Belcher M.S."/>
            <person name="Sechler A.J."/>
            <person name="Tancos M.A."/>
            <person name="Schroeder B.K."/>
            <person name="Murray T.D."/>
            <person name="Luster D.G."/>
            <person name="Schneider W.L."/>
            <person name="Rogers E."/>
            <person name="Andreote F.D."/>
            <person name="Grunwald N.J."/>
            <person name="Putnam M.L."/>
            <person name="Chang J.H."/>
        </authorList>
    </citation>
    <scope>NUCLEOTIDE SEQUENCE [LARGE SCALE GENOMIC DNA]</scope>
    <source>
        <strain evidence="3 4">AY1B3</strain>
    </source>
</reference>
<dbReference type="InterPro" id="IPR036390">
    <property type="entry name" value="WH_DNA-bd_sf"/>
</dbReference>
<comment type="caution">
    <text evidence="3">The sequence shown here is derived from an EMBL/GenBank/DDBJ whole genome shotgun (WGS) entry which is preliminary data.</text>
</comment>
<dbReference type="PANTHER" id="PTHR18964:SF149">
    <property type="entry name" value="BIFUNCTIONAL UDP-N-ACETYLGLUCOSAMINE 2-EPIMERASE_N-ACETYLMANNOSAMINE KINASE"/>
    <property type="match status" value="1"/>
</dbReference>
<dbReference type="EMBL" id="PSXY01000033">
    <property type="protein sequence ID" value="PPF64783.1"/>
    <property type="molecule type" value="Genomic_DNA"/>
</dbReference>